<evidence type="ECO:0000313" key="4">
    <source>
        <dbReference type="EMBL" id="PWI58190.1"/>
    </source>
</evidence>
<evidence type="ECO:0000259" key="3">
    <source>
        <dbReference type="Pfam" id="PF03448"/>
    </source>
</evidence>
<dbReference type="InterPro" id="IPR006668">
    <property type="entry name" value="Mg_transptr_MgtE_intracell_dom"/>
</dbReference>
<keyword evidence="1" id="KW-0175">Coiled coil</keyword>
<organism evidence="4 5">
    <name type="scientific">Sulfoacidibacillus thermotolerans</name>
    <name type="common">Acidibacillus sulfuroxidans</name>
    <dbReference type="NCBI Taxonomy" id="1765684"/>
    <lineage>
        <taxon>Bacteria</taxon>
        <taxon>Bacillati</taxon>
        <taxon>Bacillota</taxon>
        <taxon>Bacilli</taxon>
        <taxon>Bacillales</taxon>
        <taxon>Alicyclobacillaceae</taxon>
        <taxon>Sulfoacidibacillus</taxon>
    </lineage>
</organism>
<evidence type="ECO:0000256" key="2">
    <source>
        <dbReference type="SAM" id="Phobius"/>
    </source>
</evidence>
<accession>A0A2U3DA81</accession>
<keyword evidence="5" id="KW-1185">Reference proteome</keyword>
<name>A0A2U3DA81_SULT2</name>
<feature type="coiled-coil region" evidence="1">
    <location>
        <begin position="87"/>
        <end position="142"/>
    </location>
</feature>
<proteinExistence type="predicted"/>
<dbReference type="AlphaFoldDB" id="A0A2U3DA81"/>
<reference evidence="4 5" key="1">
    <citation type="submission" date="2016-11" db="EMBL/GenBank/DDBJ databases">
        <title>Comparative genomics of Acidibacillus ferroxidans species.</title>
        <authorList>
            <person name="Oliveira G."/>
            <person name="Nunes G."/>
            <person name="Oliveira R."/>
            <person name="Araujo F."/>
            <person name="Salim A."/>
            <person name="Scholte L."/>
            <person name="Morais D."/>
            <person name="Nancucheo I."/>
            <person name="Johnson D.B."/>
            <person name="Grail B."/>
            <person name="Bittencourt J."/>
            <person name="Valadares R."/>
        </authorList>
    </citation>
    <scope>NUCLEOTIDE SEQUENCE [LARGE SCALE GENOMIC DNA]</scope>
    <source>
        <strain evidence="4 5">Y002</strain>
    </source>
</reference>
<keyword evidence="2" id="KW-1133">Transmembrane helix</keyword>
<keyword evidence="2" id="KW-0812">Transmembrane</keyword>
<sequence length="198" mass="21056">MKSKGKVSVNKAEGERRFRPLSWIFYYVLLPIIATALFAAVALQILGYNVIGTLESRITRIAGTHQLLNHGAGSTSSAQTAALRIEVAQKQLTIETLNRKVAALSQQVALSTRQIQSEKTAIQALQAKLAQKQSAAAIAAKQAAIYTNMSSQQAAVILLQLSQSEQVAILKDMSSADAASILADMPAKQAAQLLQAGA</sequence>
<comment type="caution">
    <text evidence="4">The sequence shown here is derived from an EMBL/GenBank/DDBJ whole genome shotgun (WGS) entry which is preliminary data.</text>
</comment>
<dbReference type="Proteomes" id="UP000245380">
    <property type="component" value="Unassembled WGS sequence"/>
</dbReference>
<keyword evidence="2" id="KW-0472">Membrane</keyword>
<protein>
    <recommendedName>
        <fullName evidence="3">Magnesium transporter MgtE intracellular domain-containing protein</fullName>
    </recommendedName>
</protein>
<feature type="domain" description="Magnesium transporter MgtE intracellular" evidence="3">
    <location>
        <begin position="140"/>
        <end position="195"/>
    </location>
</feature>
<dbReference type="RefSeq" id="WP_109429979.1">
    <property type="nucleotide sequence ID" value="NZ_MPDK01000005.1"/>
</dbReference>
<dbReference type="OrthoDB" id="9915321at2"/>
<gene>
    <name evidence="4" type="ORF">BM613_04460</name>
</gene>
<evidence type="ECO:0000256" key="1">
    <source>
        <dbReference type="SAM" id="Coils"/>
    </source>
</evidence>
<feature type="transmembrane region" description="Helical" evidence="2">
    <location>
        <begin position="21"/>
        <end position="46"/>
    </location>
</feature>
<dbReference type="SUPFAM" id="SSF158791">
    <property type="entry name" value="MgtE N-terminal domain-like"/>
    <property type="match status" value="1"/>
</dbReference>
<dbReference type="Pfam" id="PF03448">
    <property type="entry name" value="MgtE_N"/>
    <property type="match status" value="1"/>
</dbReference>
<evidence type="ECO:0000313" key="5">
    <source>
        <dbReference type="Proteomes" id="UP000245380"/>
    </source>
</evidence>
<dbReference type="EMBL" id="MPDK01000005">
    <property type="protein sequence ID" value="PWI58190.1"/>
    <property type="molecule type" value="Genomic_DNA"/>
</dbReference>